<sequence>MVNSKSCMMKSIKGSGIQYKIVTCLDRQCHTDWKRYHNRLTKTEKWIPFCRVKRKQSNVRLDVVKMAEDLQSLVDEGKGLKKAADPLPQPVVEVQDMENTVDVSRLNEVWRLVEDNSVRIICLHGVSRLGKTTLLYNLNKKFNDTRHNFGLVILVKLKVTDDVLNSHRDIRKHAETVAGLCGGLPLSLITTGSAMTSIRNPAVWENAVNDLINYPAEFPGKMNFLIFIRKDDLVDLWTGEGLLRDYHNIAAARVQGKSIIEGLVLVCLLEEVEAYFGNFVKMHDMIRDLALWIASEDQENKILAAKSKDELIEEQESASWNTAI</sequence>
<protein>
    <submittedName>
        <fullName evidence="1">Uncharacterized protein</fullName>
    </submittedName>
</protein>
<dbReference type="Proteomes" id="UP000829398">
    <property type="component" value="Chromosome 7"/>
</dbReference>
<evidence type="ECO:0000313" key="2">
    <source>
        <dbReference type="Proteomes" id="UP000829398"/>
    </source>
</evidence>
<name>A0ACB8JLA3_CITSI</name>
<accession>A0ACB8JLA3</accession>
<gene>
    <name evidence="1" type="ORF">KPL71_022075</name>
</gene>
<comment type="caution">
    <text evidence="1">The sequence shown here is derived from an EMBL/GenBank/DDBJ whole genome shotgun (WGS) entry which is preliminary data.</text>
</comment>
<dbReference type="EMBL" id="CM039176">
    <property type="protein sequence ID" value="KAH9718052.1"/>
    <property type="molecule type" value="Genomic_DNA"/>
</dbReference>
<organism evidence="1 2">
    <name type="scientific">Citrus sinensis</name>
    <name type="common">Sweet orange</name>
    <name type="synonym">Citrus aurantium var. sinensis</name>
    <dbReference type="NCBI Taxonomy" id="2711"/>
    <lineage>
        <taxon>Eukaryota</taxon>
        <taxon>Viridiplantae</taxon>
        <taxon>Streptophyta</taxon>
        <taxon>Embryophyta</taxon>
        <taxon>Tracheophyta</taxon>
        <taxon>Spermatophyta</taxon>
        <taxon>Magnoliopsida</taxon>
        <taxon>eudicotyledons</taxon>
        <taxon>Gunneridae</taxon>
        <taxon>Pentapetalae</taxon>
        <taxon>rosids</taxon>
        <taxon>malvids</taxon>
        <taxon>Sapindales</taxon>
        <taxon>Rutaceae</taxon>
        <taxon>Aurantioideae</taxon>
        <taxon>Citrus</taxon>
    </lineage>
</organism>
<keyword evidence="2" id="KW-1185">Reference proteome</keyword>
<proteinExistence type="predicted"/>
<reference evidence="2" key="1">
    <citation type="journal article" date="2023" name="Hortic. Res.">
        <title>A chromosome-level phased genome enabling allele-level studies in sweet orange: a case study on citrus Huanglongbing tolerance.</title>
        <authorList>
            <person name="Wu B."/>
            <person name="Yu Q."/>
            <person name="Deng Z."/>
            <person name="Duan Y."/>
            <person name="Luo F."/>
            <person name="Gmitter F. Jr."/>
        </authorList>
    </citation>
    <scope>NUCLEOTIDE SEQUENCE [LARGE SCALE GENOMIC DNA]</scope>
    <source>
        <strain evidence="2">cv. Valencia</strain>
    </source>
</reference>
<evidence type="ECO:0000313" key="1">
    <source>
        <dbReference type="EMBL" id="KAH9718052.1"/>
    </source>
</evidence>